<gene>
    <name evidence="1" type="ORF">DRH29_04550</name>
</gene>
<proteinExistence type="predicted"/>
<organism evidence="1 2">
    <name type="scientific">candidate division Kazan bacterium</name>
    <dbReference type="NCBI Taxonomy" id="2202143"/>
    <lineage>
        <taxon>Bacteria</taxon>
        <taxon>Bacteria division Kazan-3B-28</taxon>
    </lineage>
</organism>
<dbReference type="Proteomes" id="UP000281261">
    <property type="component" value="Unassembled WGS sequence"/>
</dbReference>
<protein>
    <submittedName>
        <fullName evidence="1">Uncharacterized protein</fullName>
    </submittedName>
</protein>
<evidence type="ECO:0000313" key="2">
    <source>
        <dbReference type="Proteomes" id="UP000281261"/>
    </source>
</evidence>
<evidence type="ECO:0000313" key="1">
    <source>
        <dbReference type="EMBL" id="RLC36445.1"/>
    </source>
</evidence>
<reference evidence="1 2" key="1">
    <citation type="submission" date="2018-06" db="EMBL/GenBank/DDBJ databases">
        <title>Extensive metabolic versatility and redundancy in microbially diverse, dynamic hydrothermal sediments.</title>
        <authorList>
            <person name="Dombrowski N."/>
            <person name="Teske A."/>
            <person name="Baker B.J."/>
        </authorList>
    </citation>
    <scope>NUCLEOTIDE SEQUENCE [LARGE SCALE GENOMIC DNA]</scope>
    <source>
        <strain evidence="1">B79_G16</strain>
    </source>
</reference>
<comment type="caution">
    <text evidence="1">The sequence shown here is derived from an EMBL/GenBank/DDBJ whole genome shotgun (WGS) entry which is preliminary data.</text>
</comment>
<dbReference type="EMBL" id="QMNG01000055">
    <property type="protein sequence ID" value="RLC36445.1"/>
    <property type="molecule type" value="Genomic_DNA"/>
</dbReference>
<dbReference type="AlphaFoldDB" id="A0A420ZBN6"/>
<name>A0A420ZBN6_UNCK3</name>
<accession>A0A420ZBN6</accession>
<sequence length="70" mass="8017">MAQSNIQAAGIRRQIERYIGEGRKCTNCSHLPVCALYQAIVKYLESFPEKPFSPDELAIICKFYKPIVLR</sequence>